<feature type="signal peptide" evidence="1">
    <location>
        <begin position="1"/>
        <end position="17"/>
    </location>
</feature>
<reference evidence="3" key="1">
    <citation type="submission" date="2015-05" db="EMBL/GenBank/DDBJ databases">
        <authorList>
            <person name="Wilson R.K."/>
            <person name="Warren W.C."/>
            <person name="Olafson P."/>
        </authorList>
    </citation>
    <scope>NUCLEOTIDE SEQUENCE [LARGE SCALE GENOMIC DNA]</scope>
    <source>
        <strain evidence="3">USDA</strain>
    </source>
</reference>
<gene>
    <name evidence="2" type="primary">106082283</name>
</gene>
<organism evidence="2 3">
    <name type="scientific">Stomoxys calcitrans</name>
    <name type="common">Stable fly</name>
    <name type="synonym">Conops calcitrans</name>
    <dbReference type="NCBI Taxonomy" id="35570"/>
    <lineage>
        <taxon>Eukaryota</taxon>
        <taxon>Metazoa</taxon>
        <taxon>Ecdysozoa</taxon>
        <taxon>Arthropoda</taxon>
        <taxon>Hexapoda</taxon>
        <taxon>Insecta</taxon>
        <taxon>Pterygota</taxon>
        <taxon>Neoptera</taxon>
        <taxon>Endopterygota</taxon>
        <taxon>Diptera</taxon>
        <taxon>Brachycera</taxon>
        <taxon>Muscomorpha</taxon>
        <taxon>Muscoidea</taxon>
        <taxon>Muscidae</taxon>
        <taxon>Stomoxys</taxon>
    </lineage>
</organism>
<protein>
    <submittedName>
        <fullName evidence="2">Uncharacterized protein</fullName>
    </submittedName>
</protein>
<name>A0A1I8NS01_STOCA</name>
<proteinExistence type="predicted"/>
<accession>A0A1I8NS01</accession>
<sequence length="118" mass="11994">MKLFGATLAIMLGLSHGATITINGQQTLPTSGTITIKQSGTQQVQYPQQVVTYPQQVVTYPQQVVQYPQQVVTQTVVQRPTGGGGILGGLAQAASGIVGGAAHAASGIAGGFLNAFGK</sequence>
<dbReference type="Proteomes" id="UP000095300">
    <property type="component" value="Unassembled WGS sequence"/>
</dbReference>
<reference evidence="2" key="2">
    <citation type="submission" date="2020-05" db="UniProtKB">
        <authorList>
            <consortium name="EnsemblMetazoa"/>
        </authorList>
    </citation>
    <scope>IDENTIFICATION</scope>
    <source>
        <strain evidence="2">USDA</strain>
    </source>
</reference>
<evidence type="ECO:0000256" key="1">
    <source>
        <dbReference type="SAM" id="SignalP"/>
    </source>
</evidence>
<keyword evidence="1" id="KW-0732">Signal</keyword>
<evidence type="ECO:0000313" key="3">
    <source>
        <dbReference type="Proteomes" id="UP000095300"/>
    </source>
</evidence>
<dbReference type="VEuPathDB" id="VectorBase:SCAU001521"/>
<dbReference type="EnsemblMetazoa" id="SCAU001521-RB">
    <property type="protein sequence ID" value="SCAU001521-PB"/>
    <property type="gene ID" value="SCAU001521"/>
</dbReference>
<evidence type="ECO:0000313" key="2">
    <source>
        <dbReference type="EnsemblMetazoa" id="SCAU001521-PA"/>
    </source>
</evidence>
<dbReference type="KEGG" id="scac:106082283"/>
<dbReference type="EnsemblMetazoa" id="SCAU001521-RA">
    <property type="protein sequence ID" value="SCAU001521-PA"/>
    <property type="gene ID" value="SCAU001521"/>
</dbReference>
<feature type="chain" id="PRO_5014271705" evidence="1">
    <location>
        <begin position="18"/>
        <end position="118"/>
    </location>
</feature>
<keyword evidence="3" id="KW-1185">Reference proteome</keyword>
<dbReference type="AlphaFoldDB" id="A0A1I8NS01"/>